<dbReference type="InterPro" id="IPR015424">
    <property type="entry name" value="PyrdxlP-dep_Trfase"/>
</dbReference>
<dbReference type="Pfam" id="PF01212">
    <property type="entry name" value="Beta_elim_lyase"/>
    <property type="match status" value="1"/>
</dbReference>
<dbReference type="InterPro" id="IPR015421">
    <property type="entry name" value="PyrdxlP-dep_Trfase_major"/>
</dbReference>
<accession>A0A1I7MKE0</accession>
<organism evidence="5 6">
    <name type="scientific">Micrococcus terreus</name>
    <dbReference type="NCBI Taxonomy" id="574650"/>
    <lineage>
        <taxon>Bacteria</taxon>
        <taxon>Bacillati</taxon>
        <taxon>Actinomycetota</taxon>
        <taxon>Actinomycetes</taxon>
        <taxon>Micrococcales</taxon>
        <taxon>Micrococcaceae</taxon>
        <taxon>Micrococcus</taxon>
    </lineage>
</organism>
<dbReference type="OrthoDB" id="9774495at2"/>
<dbReference type="GO" id="GO:0006520">
    <property type="term" value="P:amino acid metabolic process"/>
    <property type="evidence" value="ECO:0007669"/>
    <property type="project" value="InterPro"/>
</dbReference>
<sequence>MSADTVSVGVSRRGFASDNYAGVHPEVLQALARANVGHEPAYGGDSWTARLQQLVTQEFGERAAVHPVFNGTGANVVALQAMLPPWGAVICAESAHIHQDEGGAPERVGRTKLFTVPTPDGKLTPELVDRQAHGFGFVHRAQPAVVEIAQVTELGTVYTPEEIRALSDHAHGLGLGVYMDGARLANAAAALEVPLRAFTTDAGVDLVSFGGTKNGALGAEAVIVLNPDAVIGGGTGRGQTATTSGLAVEHLRKASMQLASKMRFISAQLVALLEDGLWLRSARHANAMAALLAAAVEPLDGVRLTQRPEANTVFAVLDPAVADRVRAQFPFYDWDRSTGEVRWMTSWDTTADDVTGFALALQEALASAR</sequence>
<dbReference type="Gene3D" id="3.90.1150.10">
    <property type="entry name" value="Aspartate Aminotransferase, domain 1"/>
    <property type="match status" value="1"/>
</dbReference>
<keyword evidence="3" id="KW-0663">Pyridoxal phosphate</keyword>
<dbReference type="RefSeq" id="WP_091696305.1">
    <property type="nucleotide sequence ID" value="NZ_FPCG01000004.1"/>
</dbReference>
<evidence type="ECO:0000313" key="6">
    <source>
        <dbReference type="Proteomes" id="UP000198881"/>
    </source>
</evidence>
<dbReference type="InterPro" id="IPR015422">
    <property type="entry name" value="PyrdxlP-dep_Trfase_small"/>
</dbReference>
<dbReference type="EMBL" id="FPCG01000004">
    <property type="protein sequence ID" value="SFV22404.1"/>
    <property type="molecule type" value="Genomic_DNA"/>
</dbReference>
<dbReference type="GO" id="GO:0016829">
    <property type="term" value="F:lyase activity"/>
    <property type="evidence" value="ECO:0007669"/>
    <property type="project" value="InterPro"/>
</dbReference>
<protein>
    <submittedName>
        <fullName evidence="5">L-threonine aldolase</fullName>
    </submittedName>
</protein>
<proteinExistence type="inferred from homology"/>
<dbReference type="InterPro" id="IPR001597">
    <property type="entry name" value="ArAA_b-elim_lyase/Thr_aldolase"/>
</dbReference>
<reference evidence="5 6" key="1">
    <citation type="submission" date="2016-10" db="EMBL/GenBank/DDBJ databases">
        <authorList>
            <person name="de Groot N.N."/>
        </authorList>
    </citation>
    <scope>NUCLEOTIDE SEQUENCE [LARGE SCALE GENOMIC DNA]</scope>
    <source>
        <strain evidence="5 6">CGMCC 1.7054</strain>
    </source>
</reference>
<evidence type="ECO:0000256" key="1">
    <source>
        <dbReference type="ARBA" id="ARBA00001933"/>
    </source>
</evidence>
<evidence type="ECO:0000256" key="3">
    <source>
        <dbReference type="ARBA" id="ARBA00022898"/>
    </source>
</evidence>
<keyword evidence="6" id="KW-1185">Reference proteome</keyword>
<name>A0A1I7MKE0_9MICC</name>
<dbReference type="Proteomes" id="UP000198881">
    <property type="component" value="Unassembled WGS sequence"/>
</dbReference>
<evidence type="ECO:0000256" key="2">
    <source>
        <dbReference type="ARBA" id="ARBA00006966"/>
    </source>
</evidence>
<comment type="similarity">
    <text evidence="2">Belongs to the threonine aldolase family.</text>
</comment>
<dbReference type="SUPFAM" id="SSF53383">
    <property type="entry name" value="PLP-dependent transferases"/>
    <property type="match status" value="1"/>
</dbReference>
<dbReference type="AlphaFoldDB" id="A0A1I7MKE0"/>
<dbReference type="STRING" id="574650.SAMN04487966_104107"/>
<evidence type="ECO:0000259" key="4">
    <source>
        <dbReference type="Pfam" id="PF01212"/>
    </source>
</evidence>
<dbReference type="Gene3D" id="3.40.640.10">
    <property type="entry name" value="Type I PLP-dependent aspartate aminotransferase-like (Major domain)"/>
    <property type="match status" value="1"/>
</dbReference>
<comment type="cofactor">
    <cofactor evidence="1">
        <name>pyridoxal 5'-phosphate</name>
        <dbReference type="ChEBI" id="CHEBI:597326"/>
    </cofactor>
</comment>
<evidence type="ECO:0000313" key="5">
    <source>
        <dbReference type="EMBL" id="SFV22404.1"/>
    </source>
</evidence>
<dbReference type="PANTHER" id="PTHR48097">
    <property type="entry name" value="L-THREONINE ALDOLASE-RELATED"/>
    <property type="match status" value="1"/>
</dbReference>
<dbReference type="PANTHER" id="PTHR48097:SF5">
    <property type="entry name" value="LOW SPECIFICITY L-THREONINE ALDOLASE"/>
    <property type="match status" value="1"/>
</dbReference>
<feature type="domain" description="Aromatic amino acid beta-eliminating lyase/threonine aldolase" evidence="4">
    <location>
        <begin position="15"/>
        <end position="317"/>
    </location>
</feature>
<gene>
    <name evidence="5" type="ORF">SAMN04487966_104107</name>
</gene>